<evidence type="ECO:0000313" key="2">
    <source>
        <dbReference type="Proteomes" id="UP000789738"/>
    </source>
</evidence>
<dbReference type="AlphaFoldDB" id="A0AA86MNZ3"/>
<evidence type="ECO:0000313" key="1">
    <source>
        <dbReference type="EMBL" id="CAG9706731.1"/>
    </source>
</evidence>
<name>A0AA86MNZ3_9CLOT</name>
<dbReference type="EMBL" id="CAKJVE010000004">
    <property type="protein sequence ID" value="CAG9706731.1"/>
    <property type="molecule type" value="Genomic_DNA"/>
</dbReference>
<gene>
    <name evidence="1" type="ORF">CNEO_42610</name>
</gene>
<proteinExistence type="predicted"/>
<reference evidence="1" key="1">
    <citation type="submission" date="2021-10" db="EMBL/GenBank/DDBJ databases">
        <authorList>
            <person name="Mesa V."/>
        </authorList>
    </citation>
    <scope>NUCLEOTIDE SEQUENCE</scope>
    <source>
        <strain evidence="1">CC3_PB</strain>
    </source>
</reference>
<comment type="caution">
    <text evidence="1">The sequence shown here is derived from an EMBL/GenBank/DDBJ whole genome shotgun (WGS) entry which is preliminary data.</text>
</comment>
<organism evidence="1 2">
    <name type="scientific">Clostridium neonatale</name>
    <dbReference type="NCBI Taxonomy" id="137838"/>
    <lineage>
        <taxon>Bacteria</taxon>
        <taxon>Bacillati</taxon>
        <taxon>Bacillota</taxon>
        <taxon>Clostridia</taxon>
        <taxon>Eubacteriales</taxon>
        <taxon>Clostridiaceae</taxon>
        <taxon>Clostridium</taxon>
    </lineage>
</organism>
<accession>A0AA86MNZ3</accession>
<sequence>MVFKEYSFYEYNQKLFIILLELCNKQINFIIYIIEFVDLYIRIHSLSIVQIRNIWIDYGFT</sequence>
<dbReference type="Proteomes" id="UP000789738">
    <property type="component" value="Unassembled WGS sequence"/>
</dbReference>
<protein>
    <submittedName>
        <fullName evidence="1">Uncharacterized protein</fullName>
    </submittedName>
</protein>